<dbReference type="RefSeq" id="WP_175276667.1">
    <property type="nucleotide sequence ID" value="NZ_CP054836.1"/>
</dbReference>
<dbReference type="SUPFAM" id="SSF52540">
    <property type="entry name" value="P-loop containing nucleoside triphosphate hydrolases"/>
    <property type="match status" value="1"/>
</dbReference>
<protein>
    <submittedName>
        <fullName evidence="3">Sulfotransferase</fullName>
    </submittedName>
</protein>
<dbReference type="PANTHER" id="PTHR12788">
    <property type="entry name" value="PROTEIN-TYROSINE SULFOTRANSFERASE 2"/>
    <property type="match status" value="1"/>
</dbReference>
<accession>A0A6N1VD22</accession>
<dbReference type="Gene3D" id="3.40.50.300">
    <property type="entry name" value="P-loop containing nucleotide triphosphate hydrolases"/>
    <property type="match status" value="1"/>
</dbReference>
<sequence>MHFLTASRTVSAGSAHGQDMTDNSEYIFIGGAARTGTTLLQSLICALPDTGAFLPESVPVKLLIDSFDKIAAHDERFNKVFFGEAGAEAALKHALDGLLSNIQAEGSTRYKVLKHPAATPLFSDIGNLLGTRAHFICTLRDPRDAIASMVEWGRRASEQGRFHWFARRDTEKLCRYFLSFYGPVFAQKNSAPITTVKYEDLVAAPEATLSGFVSKLGYEPDVLSRENRTEWGTVDLSATGPVGDATSPLYGKDVSASRVGAHADILTETEIAEIEACCEEFMERFGYERSATLKTSKGNLPLDRFIGLRGPLTQTVRTEEQKSLDRASQEISLLTEQIAQKEDENAKLRMAIKSSKSPLALAIFIYTFIRRKLQKR</sequence>
<dbReference type="InterPro" id="IPR026634">
    <property type="entry name" value="TPST-like"/>
</dbReference>
<keyword evidence="4" id="KW-1185">Reference proteome</keyword>
<feature type="coiled-coil region" evidence="2">
    <location>
        <begin position="317"/>
        <end position="351"/>
    </location>
</feature>
<dbReference type="KEGG" id="orm:HTY61_10090"/>
<dbReference type="PANTHER" id="PTHR12788:SF10">
    <property type="entry name" value="PROTEIN-TYROSINE SULFOTRANSFERASE"/>
    <property type="match status" value="1"/>
</dbReference>
<dbReference type="AlphaFoldDB" id="A0A6N1VD22"/>
<evidence type="ECO:0000313" key="4">
    <source>
        <dbReference type="Proteomes" id="UP000509367"/>
    </source>
</evidence>
<reference evidence="3 4" key="1">
    <citation type="submission" date="2020-06" db="EMBL/GenBank/DDBJ databases">
        <title>Oricola thermophila sp. nov. isolated from a tidal sediments.</title>
        <authorList>
            <person name="Kwon K.K."/>
            <person name="Yang S.-H."/>
            <person name="Park M.-J."/>
        </authorList>
    </citation>
    <scope>NUCLEOTIDE SEQUENCE [LARGE SCALE GENOMIC DNA]</scope>
    <source>
        <strain evidence="3 4">MEBiC13590</strain>
    </source>
</reference>
<evidence type="ECO:0000256" key="1">
    <source>
        <dbReference type="ARBA" id="ARBA00022679"/>
    </source>
</evidence>
<name>A0A6N1VD22_9HYPH</name>
<keyword evidence="2" id="KW-0175">Coiled coil</keyword>
<proteinExistence type="predicted"/>
<dbReference type="Pfam" id="PF13469">
    <property type="entry name" value="Sulfotransfer_3"/>
    <property type="match status" value="1"/>
</dbReference>
<dbReference type="InterPro" id="IPR027417">
    <property type="entry name" value="P-loop_NTPase"/>
</dbReference>
<evidence type="ECO:0000256" key="2">
    <source>
        <dbReference type="SAM" id="Coils"/>
    </source>
</evidence>
<evidence type="ECO:0000313" key="3">
    <source>
        <dbReference type="EMBL" id="QKV18774.1"/>
    </source>
</evidence>
<dbReference type="EMBL" id="CP054836">
    <property type="protein sequence ID" value="QKV18774.1"/>
    <property type="molecule type" value="Genomic_DNA"/>
</dbReference>
<keyword evidence="1 3" id="KW-0808">Transferase</keyword>
<dbReference type="Proteomes" id="UP000509367">
    <property type="component" value="Chromosome"/>
</dbReference>
<dbReference type="GO" id="GO:0008476">
    <property type="term" value="F:protein-tyrosine sulfotransferase activity"/>
    <property type="evidence" value="ECO:0007669"/>
    <property type="project" value="InterPro"/>
</dbReference>
<organism evidence="3 4">
    <name type="scientific">Oricola thermophila</name>
    <dbReference type="NCBI Taxonomy" id="2742145"/>
    <lineage>
        <taxon>Bacteria</taxon>
        <taxon>Pseudomonadati</taxon>
        <taxon>Pseudomonadota</taxon>
        <taxon>Alphaproteobacteria</taxon>
        <taxon>Hyphomicrobiales</taxon>
        <taxon>Ahrensiaceae</taxon>
        <taxon>Oricola</taxon>
    </lineage>
</organism>
<gene>
    <name evidence="3" type="ORF">HTY61_10090</name>
</gene>